<dbReference type="Pfam" id="PF02719">
    <property type="entry name" value="Polysacc_synt_2"/>
    <property type="match status" value="1"/>
</dbReference>
<dbReference type="PANTHER" id="PTHR43318:SF1">
    <property type="entry name" value="POLYSACCHARIDE BIOSYNTHESIS PROTEIN EPSC-RELATED"/>
    <property type="match status" value="1"/>
</dbReference>
<evidence type="ECO:0000256" key="2">
    <source>
        <dbReference type="SAM" id="Phobius"/>
    </source>
</evidence>
<feature type="transmembrane region" description="Helical" evidence="2">
    <location>
        <begin position="20"/>
        <end position="43"/>
    </location>
</feature>
<dbReference type="RefSeq" id="WP_379901406.1">
    <property type="nucleotide sequence ID" value="NZ_JBHULM010000007.1"/>
</dbReference>
<dbReference type="SUPFAM" id="SSF51735">
    <property type="entry name" value="NAD(P)-binding Rossmann-fold domains"/>
    <property type="match status" value="1"/>
</dbReference>
<dbReference type="Gene3D" id="3.40.50.720">
    <property type="entry name" value="NAD(P)-binding Rossmann-like Domain"/>
    <property type="match status" value="2"/>
</dbReference>
<organism evidence="4 5">
    <name type="scientific">Lacinutrix gracilariae</name>
    <dbReference type="NCBI Taxonomy" id="1747198"/>
    <lineage>
        <taxon>Bacteria</taxon>
        <taxon>Pseudomonadati</taxon>
        <taxon>Bacteroidota</taxon>
        <taxon>Flavobacteriia</taxon>
        <taxon>Flavobacteriales</taxon>
        <taxon>Flavobacteriaceae</taxon>
        <taxon>Lacinutrix</taxon>
    </lineage>
</organism>
<dbReference type="PANTHER" id="PTHR43318">
    <property type="entry name" value="UDP-N-ACETYLGLUCOSAMINE 4,6-DEHYDRATASE"/>
    <property type="match status" value="1"/>
</dbReference>
<dbReference type="InterPro" id="IPR036291">
    <property type="entry name" value="NAD(P)-bd_dom_sf"/>
</dbReference>
<dbReference type="CDD" id="cd05237">
    <property type="entry name" value="UDP_invert_4-6DH_SDR_e"/>
    <property type="match status" value="1"/>
</dbReference>
<feature type="transmembrane region" description="Helical" evidence="2">
    <location>
        <begin position="85"/>
        <end position="105"/>
    </location>
</feature>
<gene>
    <name evidence="4" type="ORF">ACFSSB_04475</name>
</gene>
<feature type="transmembrane region" description="Helical" evidence="2">
    <location>
        <begin position="55"/>
        <end position="73"/>
    </location>
</feature>
<keyword evidence="2" id="KW-1133">Transmembrane helix</keyword>
<keyword evidence="2" id="KW-0472">Membrane</keyword>
<reference evidence="5" key="1">
    <citation type="journal article" date="2019" name="Int. J. Syst. Evol. Microbiol.">
        <title>The Global Catalogue of Microorganisms (GCM) 10K type strain sequencing project: providing services to taxonomists for standard genome sequencing and annotation.</title>
        <authorList>
            <consortium name="The Broad Institute Genomics Platform"/>
            <consortium name="The Broad Institute Genome Sequencing Center for Infectious Disease"/>
            <person name="Wu L."/>
            <person name="Ma J."/>
        </authorList>
    </citation>
    <scope>NUCLEOTIDE SEQUENCE [LARGE SCALE GENOMIC DNA]</scope>
    <source>
        <strain evidence="5">KCTC 42808</strain>
    </source>
</reference>
<feature type="transmembrane region" description="Helical" evidence="2">
    <location>
        <begin position="117"/>
        <end position="140"/>
    </location>
</feature>
<dbReference type="InterPro" id="IPR029063">
    <property type="entry name" value="SAM-dependent_MTases_sf"/>
</dbReference>
<dbReference type="SUPFAM" id="SSF53335">
    <property type="entry name" value="S-adenosyl-L-methionine-dependent methyltransferases"/>
    <property type="match status" value="1"/>
</dbReference>
<evidence type="ECO:0000313" key="4">
    <source>
        <dbReference type="EMBL" id="MFD2541565.1"/>
    </source>
</evidence>
<dbReference type="InterPro" id="IPR051203">
    <property type="entry name" value="Polysaccharide_Synthase-Rel"/>
</dbReference>
<dbReference type="EMBL" id="JBHULM010000007">
    <property type="protein sequence ID" value="MFD2541565.1"/>
    <property type="molecule type" value="Genomic_DNA"/>
</dbReference>
<protein>
    <submittedName>
        <fullName evidence="4">SDR family NAD(P)-dependent oxidoreductase</fullName>
    </submittedName>
</protein>
<name>A0ABW5K107_9FLAO</name>
<comment type="caution">
    <text evidence="4">The sequence shown here is derived from an EMBL/GenBank/DDBJ whole genome shotgun (WGS) entry which is preliminary data.</text>
</comment>
<accession>A0ABW5K107</accession>
<keyword evidence="2" id="KW-0812">Transmembrane</keyword>
<evidence type="ECO:0000313" key="5">
    <source>
        <dbReference type="Proteomes" id="UP001597467"/>
    </source>
</evidence>
<comment type="similarity">
    <text evidence="1">Belongs to the polysaccharide synthase family.</text>
</comment>
<dbReference type="InterPro" id="IPR003869">
    <property type="entry name" value="Polysac_CapD-like"/>
</dbReference>
<dbReference type="Proteomes" id="UP001597467">
    <property type="component" value="Unassembled WGS sequence"/>
</dbReference>
<dbReference type="Pfam" id="PF13727">
    <property type="entry name" value="CoA_binding_3"/>
    <property type="match status" value="1"/>
</dbReference>
<keyword evidence="5" id="KW-1185">Reference proteome</keyword>
<evidence type="ECO:0000256" key="1">
    <source>
        <dbReference type="ARBA" id="ARBA00007430"/>
    </source>
</evidence>
<sequence>MINYNDILRKLTERYASKWLVLLFDSCIVIFTFFIAYIIRYNFEIDFNFYTFLKQLPFVFIATIISFLIVNSHKGVVRFTGVKDVVNVVIGLNILATILIISTYVSRKYNFDTVFDIPGSIIYIHLLLNIFFIIGTKFFIKSMYRSLFHDFDKFKTVLIYGAGNSGMVTYDAITNDAKSNIKVFGFLDDKEGKIGKKINMLDVYNPKKIDKEFVEKNKIDEVIISIQNINSNRLLEISGSFFALNLKVKIVPDVQHWIDGDLSIGQIKDIKIEDLLGREPIRINNPLLIDEYNNKVLLVTGAAGSIGSELVRKLSHYKFKKLVIIDNSESALYDLQQELKRNKITNIETIIADVRNKQRLDQVFNTYKPEIIFHAAAYKHVPLMEKNPFEAVSVNVFGTYNVAELAMKHGADKFILISTDKAVNPTNVMGATKRIAEISIFCQKKIVKGKTKFIITRFGNVLGSNGSVIPLFKKQIETGGPLTVTHKDIIRFFMTIPEASQLVLEAAAMGTGEEIFVFDMGKPIKIIDLAKNMIALSGLNYPEDIDIKITGLRPGEKIFEELLIDGENTKPTYNEKIMIAKCKDVTHDQLEKIKKLLMHDSTSSNIEIVSLIKEIVPEYNPNNTKYDVLNVK</sequence>
<proteinExistence type="inferred from homology"/>
<feature type="domain" description="Polysaccharide biosynthesis protein CapD-like" evidence="3">
    <location>
        <begin position="297"/>
        <end position="581"/>
    </location>
</feature>
<evidence type="ECO:0000259" key="3">
    <source>
        <dbReference type="Pfam" id="PF02719"/>
    </source>
</evidence>